<accession>A0ABN5ITB5</accession>
<dbReference type="InterPro" id="IPR011006">
    <property type="entry name" value="CheY-like_superfamily"/>
</dbReference>
<dbReference type="Proteomes" id="UP000240527">
    <property type="component" value="Chromosome"/>
</dbReference>
<evidence type="ECO:0000256" key="2">
    <source>
        <dbReference type="PROSITE-ProRule" id="PRU00169"/>
    </source>
</evidence>
<dbReference type="InterPro" id="IPR001789">
    <property type="entry name" value="Sig_transdc_resp-reg_receiver"/>
</dbReference>
<evidence type="ECO:0000313" key="5">
    <source>
        <dbReference type="Proteomes" id="UP000240527"/>
    </source>
</evidence>
<proteinExistence type="predicted"/>
<dbReference type="SMART" id="SM00448">
    <property type="entry name" value="REC"/>
    <property type="match status" value="1"/>
</dbReference>
<gene>
    <name evidence="4" type="ORF">B7G68_10625</name>
</gene>
<name>A0ABN5ITB5_9CAUL</name>
<evidence type="ECO:0000313" key="4">
    <source>
        <dbReference type="EMBL" id="AVQ02260.1"/>
    </source>
</evidence>
<protein>
    <submittedName>
        <fullName evidence="4">Two-component system response regulator</fullName>
    </submittedName>
</protein>
<dbReference type="PANTHER" id="PTHR44591">
    <property type="entry name" value="STRESS RESPONSE REGULATOR PROTEIN 1"/>
    <property type="match status" value="1"/>
</dbReference>
<feature type="modified residue" description="4-aspartylphosphate" evidence="2">
    <location>
        <position position="69"/>
    </location>
</feature>
<dbReference type="RefSeq" id="WP_106907164.1">
    <property type="nucleotide sequence ID" value="NZ_CP027850.1"/>
</dbReference>
<dbReference type="Gene3D" id="3.40.50.2300">
    <property type="match status" value="1"/>
</dbReference>
<organism evidence="4 5">
    <name type="scientific">Caulobacter segnis</name>
    <dbReference type="NCBI Taxonomy" id="88688"/>
    <lineage>
        <taxon>Bacteria</taxon>
        <taxon>Pseudomonadati</taxon>
        <taxon>Pseudomonadota</taxon>
        <taxon>Alphaproteobacteria</taxon>
        <taxon>Caulobacterales</taxon>
        <taxon>Caulobacteraceae</taxon>
        <taxon>Caulobacter</taxon>
    </lineage>
</organism>
<dbReference type="SUPFAM" id="SSF52172">
    <property type="entry name" value="CheY-like"/>
    <property type="match status" value="1"/>
</dbReference>
<keyword evidence="1 2" id="KW-0597">Phosphoprotein</keyword>
<dbReference type="PROSITE" id="PS50110">
    <property type="entry name" value="RESPONSE_REGULATORY"/>
    <property type="match status" value="1"/>
</dbReference>
<keyword evidence="5" id="KW-1185">Reference proteome</keyword>
<evidence type="ECO:0000256" key="1">
    <source>
        <dbReference type="ARBA" id="ARBA00022553"/>
    </source>
</evidence>
<dbReference type="InterPro" id="IPR050595">
    <property type="entry name" value="Bact_response_regulator"/>
</dbReference>
<dbReference type="Pfam" id="PF00072">
    <property type="entry name" value="Response_reg"/>
    <property type="match status" value="1"/>
</dbReference>
<reference evidence="4 5" key="1">
    <citation type="journal article" date="2015" name="Biotechnol. Bioeng.">
        <title>Genome sequence and phenotypic characterization of Caulobacter segnis.</title>
        <authorList>
            <person name="Patel S."/>
            <person name="Fletcher B."/>
            <person name="Scott D.C."/>
            <person name="Ely B."/>
        </authorList>
    </citation>
    <scope>NUCLEOTIDE SEQUENCE [LARGE SCALE GENOMIC DNA]</scope>
    <source>
        <strain evidence="4 5">TK0059</strain>
    </source>
</reference>
<sequence length="136" mass="14331">MRSGSAFASARNSVLTASPLICVVDDDDAVRISLEGLLRSLGHRVQTFGSAVDFLGSEARGLADCVISDLQMPGMTGIEMKEAMVAGGSETPVILITAFADDAQKRRAEQAGVTCFLPKPFVGETLIDCLKRALPS</sequence>
<evidence type="ECO:0000259" key="3">
    <source>
        <dbReference type="PROSITE" id="PS50110"/>
    </source>
</evidence>
<dbReference type="EMBL" id="CP027850">
    <property type="protein sequence ID" value="AVQ02260.1"/>
    <property type="molecule type" value="Genomic_DNA"/>
</dbReference>
<feature type="domain" description="Response regulatory" evidence="3">
    <location>
        <begin position="20"/>
        <end position="134"/>
    </location>
</feature>
<dbReference type="PANTHER" id="PTHR44591:SF25">
    <property type="entry name" value="CHEMOTAXIS TWO-COMPONENT RESPONSE REGULATOR"/>
    <property type="match status" value="1"/>
</dbReference>